<dbReference type="EMBL" id="DVFJ01000001">
    <property type="protein sequence ID" value="HIQ70621.1"/>
    <property type="molecule type" value="Genomic_DNA"/>
</dbReference>
<evidence type="ECO:0000256" key="3">
    <source>
        <dbReference type="PROSITE-ProRule" id="PRU00493"/>
    </source>
</evidence>
<protein>
    <submittedName>
        <fullName evidence="6">Pyruvate formate-lyase</fullName>
    </submittedName>
</protein>
<keyword evidence="6" id="KW-0670">Pyruvate</keyword>
<feature type="modified residue" description="Glycine radical" evidence="3">
    <location>
        <position position="649"/>
    </location>
</feature>
<sequence length="673" mass="74827">MTERIRILREYQWARRHHAFRQDLQVDPAPYRAADMPDYARTARRLSLALSLERPVLLPGELIACTRTVPALPGIYGDEEWARITAAHFIHERGNVCNLSPDYASVIAGGLLALRAQLTDSPYHAAMRESIDAVLDLARRYREAALAAGDEALAQVLARVPAHGARTLREALQSLRILHFAMWCEGDYHNTLGRLDQTLMPYLRRDLDAGTLTQDEAFELIEAFFLACNRDSDLYPGMQQGDNGQSVVLGGMTPDGADGYNLLSEMCLRASADLRLIDPKINLRVSRETPLSVYELGTQLTKLGLGFPQYENDDVAISGLMRLGYEERDARNYAMAACWEFIIPGRGMDIPNIGALSFAGVVDAAVRAGLRTASSVEDLLQDVERRIFADVRATLAGLKDLYVIPSPYMSLFFEGCLESQRDISLGCRYNNYGLHGTGLAPAADMLAAVQRTVFEEGLSPEELLRAMDDNFQGEGELRHRLQFDCPKMGNDDDAADGYAVRLLDMFSRAVEGLRNERGGCVRAGTGSAMFYIRHAQALGATADGREAGVPLPANYAPSLNVRLDGPVSLIRSFTKPDLVRAMNGGPLTIEFSDTVFKNDEAIEKVAQLVRLFVLRGGHQIQLNTVNRDQLLDAQRHPELHRNLIVRVWGWSGYFVELDKCYQDHIIRRVNLNV</sequence>
<feature type="domain" description="Glycine radical" evidence="4">
    <location>
        <begin position="553"/>
        <end position="673"/>
    </location>
</feature>
<dbReference type="SUPFAM" id="SSF51998">
    <property type="entry name" value="PFL-like glycyl radical enzymes"/>
    <property type="match status" value="1"/>
</dbReference>
<organism evidence="6 7">
    <name type="scientific">Candidatus Onthenecus intestinigallinarum</name>
    <dbReference type="NCBI Taxonomy" id="2840875"/>
    <lineage>
        <taxon>Bacteria</taxon>
        <taxon>Bacillati</taxon>
        <taxon>Bacillota</taxon>
        <taxon>Clostridia</taxon>
        <taxon>Eubacteriales</taxon>
        <taxon>Candidatus Onthenecus</taxon>
    </lineage>
</organism>
<evidence type="ECO:0000313" key="6">
    <source>
        <dbReference type="EMBL" id="HIQ70621.1"/>
    </source>
</evidence>
<dbReference type="PANTHER" id="PTHR43641:SF2">
    <property type="entry name" value="DEHYDRATASE YBIW-RELATED"/>
    <property type="match status" value="1"/>
</dbReference>
<keyword evidence="2" id="KW-0456">Lyase</keyword>
<dbReference type="Proteomes" id="UP000886887">
    <property type="component" value="Unassembled WGS sequence"/>
</dbReference>
<dbReference type="PROSITE" id="PS51149">
    <property type="entry name" value="GLY_RADICAL_2"/>
    <property type="match status" value="1"/>
</dbReference>
<dbReference type="Pfam" id="PF02901">
    <property type="entry name" value="PFL-like"/>
    <property type="match status" value="2"/>
</dbReference>
<dbReference type="InterPro" id="IPR001150">
    <property type="entry name" value="Gly_radical"/>
</dbReference>
<gene>
    <name evidence="6" type="ORF">IAB73_00165</name>
</gene>
<evidence type="ECO:0000313" key="7">
    <source>
        <dbReference type="Proteomes" id="UP000886887"/>
    </source>
</evidence>
<evidence type="ECO:0000259" key="5">
    <source>
        <dbReference type="PROSITE" id="PS51554"/>
    </source>
</evidence>
<keyword evidence="1 3" id="KW-0556">Organic radical</keyword>
<dbReference type="Gene3D" id="3.20.70.20">
    <property type="match status" value="1"/>
</dbReference>
<evidence type="ECO:0000256" key="2">
    <source>
        <dbReference type="ARBA" id="ARBA00023239"/>
    </source>
</evidence>
<dbReference type="GO" id="GO:0016829">
    <property type="term" value="F:lyase activity"/>
    <property type="evidence" value="ECO:0007669"/>
    <property type="project" value="UniProtKB-KW"/>
</dbReference>
<accession>A0A9D0Z8Q0</accession>
<feature type="domain" description="PFL" evidence="5">
    <location>
        <begin position="1"/>
        <end position="546"/>
    </location>
</feature>
<evidence type="ECO:0000259" key="4">
    <source>
        <dbReference type="PROSITE" id="PS51149"/>
    </source>
</evidence>
<dbReference type="GO" id="GO:0005829">
    <property type="term" value="C:cytosol"/>
    <property type="evidence" value="ECO:0007669"/>
    <property type="project" value="TreeGrafter"/>
</dbReference>
<evidence type="ECO:0000256" key="1">
    <source>
        <dbReference type="ARBA" id="ARBA00022818"/>
    </source>
</evidence>
<dbReference type="Pfam" id="PF01228">
    <property type="entry name" value="Gly_radical"/>
    <property type="match status" value="1"/>
</dbReference>
<dbReference type="PANTHER" id="PTHR43641">
    <property type="entry name" value="FORMATE ACETYLTRANSFERASE 3-RELATED"/>
    <property type="match status" value="1"/>
</dbReference>
<dbReference type="PROSITE" id="PS51554">
    <property type="entry name" value="PFL"/>
    <property type="match status" value="1"/>
</dbReference>
<proteinExistence type="predicted"/>
<reference evidence="6" key="2">
    <citation type="journal article" date="2021" name="PeerJ">
        <title>Extensive microbial diversity within the chicken gut microbiome revealed by metagenomics and culture.</title>
        <authorList>
            <person name="Gilroy R."/>
            <person name="Ravi A."/>
            <person name="Getino M."/>
            <person name="Pursley I."/>
            <person name="Horton D.L."/>
            <person name="Alikhan N.F."/>
            <person name="Baker D."/>
            <person name="Gharbi K."/>
            <person name="Hall N."/>
            <person name="Watson M."/>
            <person name="Adriaenssens E.M."/>
            <person name="Foster-Nyarko E."/>
            <person name="Jarju S."/>
            <person name="Secka A."/>
            <person name="Antonio M."/>
            <person name="Oren A."/>
            <person name="Chaudhuri R.R."/>
            <person name="La Ragione R."/>
            <person name="Hildebrand F."/>
            <person name="Pallen M.J."/>
        </authorList>
    </citation>
    <scope>NUCLEOTIDE SEQUENCE</scope>
    <source>
        <strain evidence="6">ChiSxjej2B14-6234</strain>
    </source>
</reference>
<dbReference type="AlphaFoldDB" id="A0A9D0Z8Q0"/>
<dbReference type="InterPro" id="IPR004184">
    <property type="entry name" value="PFL_dom"/>
</dbReference>
<name>A0A9D0Z8Q0_9FIRM</name>
<comment type="caution">
    <text evidence="6">The sequence shown here is derived from an EMBL/GenBank/DDBJ whole genome shotgun (WGS) entry which is preliminary data.</text>
</comment>
<dbReference type="InterPro" id="IPR051215">
    <property type="entry name" value="GRE"/>
</dbReference>
<reference evidence="6" key="1">
    <citation type="submission" date="2020-10" db="EMBL/GenBank/DDBJ databases">
        <authorList>
            <person name="Gilroy R."/>
        </authorList>
    </citation>
    <scope>NUCLEOTIDE SEQUENCE</scope>
    <source>
        <strain evidence="6">ChiSxjej2B14-6234</strain>
    </source>
</reference>